<dbReference type="STRING" id="1798539.A2994_03585"/>
<dbReference type="EMBL" id="METE01000005">
    <property type="protein sequence ID" value="OGB85297.1"/>
    <property type="molecule type" value="Genomic_DNA"/>
</dbReference>
<comment type="caution">
    <text evidence="1">The sequence shown here is derived from an EMBL/GenBank/DDBJ whole genome shotgun (WGS) entry which is preliminary data.</text>
</comment>
<name>A0A1F4PNN8_UNCK3</name>
<dbReference type="Proteomes" id="UP000179010">
    <property type="component" value="Unassembled WGS sequence"/>
</dbReference>
<gene>
    <name evidence="1" type="ORF">A2994_03585</name>
</gene>
<organism evidence="1 2">
    <name type="scientific">candidate division Kazan bacterium RIFCSPLOWO2_01_FULL_48_13</name>
    <dbReference type="NCBI Taxonomy" id="1798539"/>
    <lineage>
        <taxon>Bacteria</taxon>
        <taxon>Bacteria division Kazan-3B-28</taxon>
    </lineage>
</organism>
<evidence type="ECO:0000313" key="1">
    <source>
        <dbReference type="EMBL" id="OGB85297.1"/>
    </source>
</evidence>
<proteinExistence type="predicted"/>
<reference evidence="1 2" key="1">
    <citation type="journal article" date="2016" name="Nat. Commun.">
        <title>Thousands of microbial genomes shed light on interconnected biogeochemical processes in an aquifer system.</title>
        <authorList>
            <person name="Anantharaman K."/>
            <person name="Brown C.T."/>
            <person name="Hug L.A."/>
            <person name="Sharon I."/>
            <person name="Castelle C.J."/>
            <person name="Probst A.J."/>
            <person name="Thomas B.C."/>
            <person name="Singh A."/>
            <person name="Wilkins M.J."/>
            <person name="Karaoz U."/>
            <person name="Brodie E.L."/>
            <person name="Williams K.H."/>
            <person name="Hubbard S.S."/>
            <person name="Banfield J.F."/>
        </authorList>
    </citation>
    <scope>NUCLEOTIDE SEQUENCE [LARGE SCALE GENOMIC DNA]</scope>
</reference>
<dbReference type="AlphaFoldDB" id="A0A1F4PNN8"/>
<protein>
    <submittedName>
        <fullName evidence="1">Uncharacterized protein</fullName>
    </submittedName>
</protein>
<accession>A0A1F4PNN8</accession>
<sequence>MQTMTRVNFTLPTDLYSFLRSEVSDRKRSSFVASAIKTKLGKKTKKLTYADKLRKIAGSISAKDHPEWKDIDSIIAWVNEGRAAANRDYSYIPYGDQKK</sequence>
<evidence type="ECO:0000313" key="2">
    <source>
        <dbReference type="Proteomes" id="UP000179010"/>
    </source>
</evidence>